<dbReference type="NCBIfam" id="NF033483">
    <property type="entry name" value="PknB_PASTA_kin"/>
    <property type="match status" value="1"/>
</dbReference>
<keyword evidence="10" id="KW-0472">Membrane</keyword>
<dbReference type="EC" id="2.7.11.1" evidence="1"/>
<keyword evidence="6 9" id="KW-0067">ATP-binding</keyword>
<accession>A0ABT1SLY3</accession>
<sequence length="556" mass="60996">MNKMLAQRYMIVSALGEGGMADVYLGIDTILNREVAIKILRGELANDPITLLRFQREAGAASKLSHPNVVEVYDVGESEGRHYIVMEYVRGRTLKQLISQRGALHKEEAVEIMKQLVSAISAAHENNIIHRDIKPQNVLVKDDGTVKITDFGIALANDAVQLTSSDSVLGSAHYLAPETTRGEPATNQIDIYALGIVFYELLCGDVPFHGENPVQIAMKHLHEEMPSIKEFNPTLPQSIENIIIKATAKNKAMRYKSAKSMLADLEKCLLPQYQNVAKLTFDQPSNEPTRVMNAEKERVREVEQSEDDGHKKKTVIAVLVLLLSAIALLAVLYFGGILDSILPAKMITVVDVSNQQKDDAIARLEKAGFVIGKIDYELSEDIEKGYVIETSPAAEKEAKKGSSVDLVVSKGLYYIAKNYTGESIDAVKAELEEAGVSVKIVINQVPSAKSKGTILKQSGWEKGDRIDPEKGGTLTFEVADYPQFTIDASLKGMPIEEAAEKLRAQGAKVITSRKSTLELSEEELAAIETGVVVESNPAIGTLYTQDESSVITLFYY</sequence>
<proteinExistence type="predicted"/>
<evidence type="ECO:0000256" key="3">
    <source>
        <dbReference type="ARBA" id="ARBA00022679"/>
    </source>
</evidence>
<feature type="domain" description="Protein kinase" evidence="11">
    <location>
        <begin position="9"/>
        <end position="269"/>
    </location>
</feature>
<dbReference type="InterPro" id="IPR011009">
    <property type="entry name" value="Kinase-like_dom_sf"/>
</dbReference>
<dbReference type="CDD" id="cd06577">
    <property type="entry name" value="PASTA_pknB"/>
    <property type="match status" value="3"/>
</dbReference>
<dbReference type="InterPro" id="IPR017441">
    <property type="entry name" value="Protein_kinase_ATP_BS"/>
</dbReference>
<evidence type="ECO:0000256" key="1">
    <source>
        <dbReference type="ARBA" id="ARBA00012513"/>
    </source>
</evidence>
<dbReference type="SMART" id="SM00740">
    <property type="entry name" value="PASTA"/>
    <property type="match status" value="3"/>
</dbReference>
<dbReference type="PROSITE" id="PS00107">
    <property type="entry name" value="PROTEIN_KINASE_ATP"/>
    <property type="match status" value="1"/>
</dbReference>
<dbReference type="SUPFAM" id="SSF56112">
    <property type="entry name" value="Protein kinase-like (PK-like)"/>
    <property type="match status" value="1"/>
</dbReference>
<dbReference type="PROSITE" id="PS50011">
    <property type="entry name" value="PROTEIN_KINASE_DOM"/>
    <property type="match status" value="1"/>
</dbReference>
<keyword evidence="14" id="KW-1185">Reference proteome</keyword>
<dbReference type="PANTHER" id="PTHR43289:SF34">
    <property type="entry name" value="SERINE_THREONINE-PROTEIN KINASE YBDM-RELATED"/>
    <property type="match status" value="1"/>
</dbReference>
<evidence type="ECO:0000256" key="6">
    <source>
        <dbReference type="ARBA" id="ARBA00022840"/>
    </source>
</evidence>
<dbReference type="InterPro" id="IPR000719">
    <property type="entry name" value="Prot_kinase_dom"/>
</dbReference>
<dbReference type="CDD" id="cd14014">
    <property type="entry name" value="STKc_PknB_like"/>
    <property type="match status" value="1"/>
</dbReference>
<feature type="domain" description="PASTA" evidence="12">
    <location>
        <begin position="481"/>
        <end position="556"/>
    </location>
</feature>
<organism evidence="13 14">
    <name type="scientific">Massilicoli timonensis</name>
    <dbReference type="NCBI Taxonomy" id="2015901"/>
    <lineage>
        <taxon>Bacteria</taxon>
        <taxon>Bacillati</taxon>
        <taxon>Bacillota</taxon>
        <taxon>Erysipelotrichia</taxon>
        <taxon>Erysipelotrichales</taxon>
        <taxon>Erysipelotrichaceae</taxon>
        <taxon>Massilicoli</taxon>
    </lineage>
</organism>
<dbReference type="EMBL" id="JANGCH010000011">
    <property type="protein sequence ID" value="MCQ5122231.1"/>
    <property type="molecule type" value="Genomic_DNA"/>
</dbReference>
<keyword evidence="2" id="KW-0723">Serine/threonine-protein kinase</keyword>
<keyword evidence="4 9" id="KW-0547">Nucleotide-binding</keyword>
<evidence type="ECO:0000313" key="13">
    <source>
        <dbReference type="EMBL" id="MCQ5122231.1"/>
    </source>
</evidence>
<dbReference type="Gene3D" id="1.10.510.10">
    <property type="entry name" value="Transferase(Phosphotransferase) domain 1"/>
    <property type="match status" value="1"/>
</dbReference>
<comment type="catalytic activity">
    <reaction evidence="7">
        <text>L-threonyl-[protein] + ATP = O-phospho-L-threonyl-[protein] + ADP + H(+)</text>
        <dbReference type="Rhea" id="RHEA:46608"/>
        <dbReference type="Rhea" id="RHEA-COMP:11060"/>
        <dbReference type="Rhea" id="RHEA-COMP:11605"/>
        <dbReference type="ChEBI" id="CHEBI:15378"/>
        <dbReference type="ChEBI" id="CHEBI:30013"/>
        <dbReference type="ChEBI" id="CHEBI:30616"/>
        <dbReference type="ChEBI" id="CHEBI:61977"/>
        <dbReference type="ChEBI" id="CHEBI:456216"/>
        <dbReference type="EC" id="2.7.11.1"/>
    </reaction>
</comment>
<gene>
    <name evidence="13" type="primary">pknB</name>
    <name evidence="13" type="ORF">NE663_08170</name>
</gene>
<evidence type="ECO:0000256" key="9">
    <source>
        <dbReference type="PROSITE-ProRule" id="PRU10141"/>
    </source>
</evidence>
<dbReference type="Gene3D" id="3.30.200.20">
    <property type="entry name" value="Phosphorylase Kinase, domain 1"/>
    <property type="match status" value="1"/>
</dbReference>
<dbReference type="SMART" id="SM00220">
    <property type="entry name" value="S_TKc"/>
    <property type="match status" value="1"/>
</dbReference>
<feature type="transmembrane region" description="Helical" evidence="10">
    <location>
        <begin position="315"/>
        <end position="338"/>
    </location>
</feature>
<feature type="binding site" evidence="9">
    <location>
        <position position="38"/>
    </location>
    <ligand>
        <name>ATP</name>
        <dbReference type="ChEBI" id="CHEBI:30616"/>
    </ligand>
</feature>
<name>A0ABT1SLY3_9FIRM</name>
<dbReference type="Gene3D" id="3.30.10.20">
    <property type="match status" value="1"/>
</dbReference>
<dbReference type="PROSITE" id="PS00108">
    <property type="entry name" value="PROTEIN_KINASE_ST"/>
    <property type="match status" value="1"/>
</dbReference>
<keyword evidence="10" id="KW-0812">Transmembrane</keyword>
<dbReference type="RefSeq" id="WP_256198098.1">
    <property type="nucleotide sequence ID" value="NZ_JANGCH010000011.1"/>
</dbReference>
<evidence type="ECO:0000256" key="8">
    <source>
        <dbReference type="ARBA" id="ARBA00048679"/>
    </source>
</evidence>
<reference evidence="13 14" key="1">
    <citation type="submission" date="2022-06" db="EMBL/GenBank/DDBJ databases">
        <title>Isolation of gut microbiota from human fecal samples.</title>
        <authorList>
            <person name="Pamer E.G."/>
            <person name="Barat B."/>
            <person name="Waligurski E."/>
            <person name="Medina S."/>
            <person name="Paddock L."/>
            <person name="Mostad J."/>
        </authorList>
    </citation>
    <scope>NUCLEOTIDE SEQUENCE [LARGE SCALE GENOMIC DNA]</scope>
    <source>
        <strain evidence="13 14">DFI.6.1</strain>
    </source>
</reference>
<dbReference type="Pfam" id="PF00069">
    <property type="entry name" value="Pkinase"/>
    <property type="match status" value="1"/>
</dbReference>
<feature type="domain" description="PASTA" evidence="12">
    <location>
        <begin position="342"/>
        <end position="410"/>
    </location>
</feature>
<evidence type="ECO:0000256" key="5">
    <source>
        <dbReference type="ARBA" id="ARBA00022777"/>
    </source>
</evidence>
<dbReference type="PANTHER" id="PTHR43289">
    <property type="entry name" value="MITOGEN-ACTIVATED PROTEIN KINASE KINASE KINASE 20-RELATED"/>
    <property type="match status" value="1"/>
</dbReference>
<dbReference type="PROSITE" id="PS51178">
    <property type="entry name" value="PASTA"/>
    <property type="match status" value="2"/>
</dbReference>
<comment type="caution">
    <text evidence="13">The sequence shown here is derived from an EMBL/GenBank/DDBJ whole genome shotgun (WGS) entry which is preliminary data.</text>
</comment>
<evidence type="ECO:0000259" key="11">
    <source>
        <dbReference type="PROSITE" id="PS50011"/>
    </source>
</evidence>
<evidence type="ECO:0000256" key="4">
    <source>
        <dbReference type="ARBA" id="ARBA00022741"/>
    </source>
</evidence>
<evidence type="ECO:0000256" key="2">
    <source>
        <dbReference type="ARBA" id="ARBA00022527"/>
    </source>
</evidence>
<evidence type="ECO:0000256" key="10">
    <source>
        <dbReference type="SAM" id="Phobius"/>
    </source>
</evidence>
<evidence type="ECO:0000256" key="7">
    <source>
        <dbReference type="ARBA" id="ARBA00047899"/>
    </source>
</evidence>
<keyword evidence="3" id="KW-0808">Transferase</keyword>
<keyword evidence="5 13" id="KW-0418">Kinase</keyword>
<comment type="catalytic activity">
    <reaction evidence="8">
        <text>L-seryl-[protein] + ATP = O-phospho-L-seryl-[protein] + ADP + H(+)</text>
        <dbReference type="Rhea" id="RHEA:17989"/>
        <dbReference type="Rhea" id="RHEA-COMP:9863"/>
        <dbReference type="Rhea" id="RHEA-COMP:11604"/>
        <dbReference type="ChEBI" id="CHEBI:15378"/>
        <dbReference type="ChEBI" id="CHEBI:29999"/>
        <dbReference type="ChEBI" id="CHEBI:30616"/>
        <dbReference type="ChEBI" id="CHEBI:83421"/>
        <dbReference type="ChEBI" id="CHEBI:456216"/>
        <dbReference type="EC" id="2.7.11.1"/>
    </reaction>
</comment>
<evidence type="ECO:0000259" key="12">
    <source>
        <dbReference type="PROSITE" id="PS51178"/>
    </source>
</evidence>
<keyword evidence="10" id="KW-1133">Transmembrane helix</keyword>
<dbReference type="GO" id="GO:0016301">
    <property type="term" value="F:kinase activity"/>
    <property type="evidence" value="ECO:0007669"/>
    <property type="project" value="UniProtKB-KW"/>
</dbReference>
<dbReference type="Pfam" id="PF03793">
    <property type="entry name" value="PASTA"/>
    <property type="match status" value="2"/>
</dbReference>
<dbReference type="InterPro" id="IPR005543">
    <property type="entry name" value="PASTA_dom"/>
</dbReference>
<dbReference type="InterPro" id="IPR008271">
    <property type="entry name" value="Ser/Thr_kinase_AS"/>
</dbReference>
<dbReference type="Proteomes" id="UP001524435">
    <property type="component" value="Unassembled WGS sequence"/>
</dbReference>
<protein>
    <recommendedName>
        <fullName evidence="1">non-specific serine/threonine protein kinase</fullName>
        <ecNumber evidence="1">2.7.11.1</ecNumber>
    </recommendedName>
</protein>
<evidence type="ECO:0000313" key="14">
    <source>
        <dbReference type="Proteomes" id="UP001524435"/>
    </source>
</evidence>